<dbReference type="Pfam" id="PF11454">
    <property type="entry name" value="DUF3016"/>
    <property type="match status" value="1"/>
</dbReference>
<feature type="chain" id="PRO_5035986506" description="DUF3016 domain-containing protein" evidence="1">
    <location>
        <begin position="25"/>
        <end position="173"/>
    </location>
</feature>
<evidence type="ECO:0000313" key="2">
    <source>
        <dbReference type="EMBL" id="KGI76740.1"/>
    </source>
</evidence>
<sequence>MTRSVLALLLMTLAFALPAPAALAQTDTGGPAVQVRYDDPAHFSEARITPPSERLGADDYLQPLKRYIEQRAARMLQPGQRLSIVITDIKRAGSYEPRMGAAGTWIRVIRRTYPPRIDLHFTLRDAQGAVLREGKRTLTSPNFMSSVSPTDTDNLRYEKALIDRWLRRGESAL</sequence>
<keyword evidence="1" id="KW-0732">Signal</keyword>
<name>A0A099CUQ2_9GAMM</name>
<protein>
    <recommendedName>
        <fullName evidence="6">DUF3016 domain-containing protein</fullName>
    </recommendedName>
</protein>
<dbReference type="STRING" id="1543381.LF63_0114405"/>
<keyword evidence="4" id="KW-1185">Reference proteome</keyword>
<evidence type="ECO:0008006" key="6">
    <source>
        <dbReference type="Google" id="ProtNLM"/>
    </source>
</evidence>
<comment type="caution">
    <text evidence="2">The sequence shown here is derived from an EMBL/GenBank/DDBJ whole genome shotgun (WGS) entry which is preliminary data.</text>
</comment>
<reference evidence="3 5" key="2">
    <citation type="submission" date="2020-08" db="EMBL/GenBank/DDBJ databases">
        <title>Genomic Encyclopedia of Type Strains, Phase IV (KMG-IV): sequencing the most valuable type-strain genomes for metagenomic binning, comparative biology and taxonomic classification.</title>
        <authorList>
            <person name="Goeker M."/>
        </authorList>
    </citation>
    <scope>NUCLEOTIDE SEQUENCE [LARGE SCALE GENOMIC DNA]</scope>
    <source>
        <strain evidence="3 5">DSM 107085</strain>
    </source>
</reference>
<dbReference type="Proteomes" id="UP000029708">
    <property type="component" value="Unassembled WGS sequence"/>
</dbReference>
<evidence type="ECO:0000313" key="3">
    <source>
        <dbReference type="EMBL" id="MBB6185023.1"/>
    </source>
</evidence>
<dbReference type="AlphaFoldDB" id="A0A099CUQ2"/>
<proteinExistence type="predicted"/>
<dbReference type="HOGENOM" id="CLU_100616_0_0_6"/>
<evidence type="ECO:0000256" key="1">
    <source>
        <dbReference type="SAM" id="SignalP"/>
    </source>
</evidence>
<dbReference type="Proteomes" id="UP000560000">
    <property type="component" value="Unassembled WGS sequence"/>
</dbReference>
<evidence type="ECO:0000313" key="4">
    <source>
        <dbReference type="Proteomes" id="UP000029708"/>
    </source>
</evidence>
<dbReference type="InterPro" id="IPR021557">
    <property type="entry name" value="DUF3016"/>
</dbReference>
<gene>
    <name evidence="3" type="ORF">HNQ86_002368</name>
    <name evidence="2" type="ORF">LF63_0114405</name>
</gene>
<dbReference type="EMBL" id="JROI01000016">
    <property type="protein sequence ID" value="KGI76740.1"/>
    <property type="molecule type" value="Genomic_DNA"/>
</dbReference>
<evidence type="ECO:0000313" key="5">
    <source>
        <dbReference type="Proteomes" id="UP000560000"/>
    </source>
</evidence>
<dbReference type="EMBL" id="JACHET010000001">
    <property type="protein sequence ID" value="MBB6185023.1"/>
    <property type="molecule type" value="Genomic_DNA"/>
</dbReference>
<feature type="signal peptide" evidence="1">
    <location>
        <begin position="1"/>
        <end position="24"/>
    </location>
</feature>
<reference evidence="2 4" key="1">
    <citation type="submission" date="2014-09" db="EMBL/GenBank/DDBJ databases">
        <title>Xanthomonadaceae 3.5X direct submission.</title>
        <authorList>
            <person name="Fang T."/>
            <person name="Wang H."/>
        </authorList>
    </citation>
    <scope>NUCLEOTIDE SEQUENCE [LARGE SCALE GENOMIC DNA]</scope>
    <source>
        <strain evidence="2 4">3.5X</strain>
    </source>
</reference>
<accession>A0A099CUQ2</accession>
<dbReference type="RefSeq" id="WP_043104264.1">
    <property type="nucleotide sequence ID" value="NZ_JACHET010000001.1"/>
</dbReference>
<organism evidence="2 4">
    <name type="scientific">Oleiagrimonas soli</name>
    <dbReference type="NCBI Taxonomy" id="1543381"/>
    <lineage>
        <taxon>Bacteria</taxon>
        <taxon>Pseudomonadati</taxon>
        <taxon>Pseudomonadota</taxon>
        <taxon>Gammaproteobacteria</taxon>
        <taxon>Lysobacterales</taxon>
        <taxon>Rhodanobacteraceae</taxon>
        <taxon>Oleiagrimonas</taxon>
    </lineage>
</organism>